<organism evidence="1 2">
    <name type="scientific">Nocardiopsis suaedae</name>
    <dbReference type="NCBI Taxonomy" id="3018444"/>
    <lineage>
        <taxon>Bacteria</taxon>
        <taxon>Bacillati</taxon>
        <taxon>Actinomycetota</taxon>
        <taxon>Actinomycetes</taxon>
        <taxon>Streptosporangiales</taxon>
        <taxon>Nocardiopsidaceae</taxon>
        <taxon>Nocardiopsis</taxon>
    </lineage>
</organism>
<dbReference type="NCBIfam" id="NF041638">
    <property type="entry name" value="QRL_CxxC_CxxC"/>
    <property type="match status" value="1"/>
</dbReference>
<reference evidence="1" key="1">
    <citation type="submission" date="2023-01" db="EMBL/GenBank/DDBJ databases">
        <title>Draft genome sequence of Nocardiopsis sp. LSu2-4 isolated from halophytes.</title>
        <authorList>
            <person name="Duangmal K."/>
            <person name="Chantavorakit T."/>
        </authorList>
    </citation>
    <scope>NUCLEOTIDE SEQUENCE</scope>
    <source>
        <strain evidence="1">LSu2-4</strain>
    </source>
</reference>
<dbReference type="InterPro" id="IPR048142">
    <property type="entry name" value="QRL_CxxC_CxxC"/>
</dbReference>
<keyword evidence="2" id="KW-1185">Reference proteome</keyword>
<comment type="caution">
    <text evidence="1">The sequence shown here is derived from an EMBL/GenBank/DDBJ whole genome shotgun (WGS) entry which is preliminary data.</text>
</comment>
<evidence type="ECO:0000313" key="1">
    <source>
        <dbReference type="EMBL" id="MDA2804559.1"/>
    </source>
</evidence>
<name>A0ABT4TJW8_9ACTN</name>
<dbReference type="Proteomes" id="UP001165685">
    <property type="component" value="Unassembled WGS sequence"/>
</dbReference>
<sequence>MIPAYRWGFAPPELATRAQLRAEGLRPGGQDPVAELLWRSRRARGGYRRAWLYDRTRAAAVRPMTPARERALARALLARHTCKACGQVFEYCLPTSTGGLCLPCDADETARVLTDQGWAA</sequence>
<evidence type="ECO:0000313" key="2">
    <source>
        <dbReference type="Proteomes" id="UP001165685"/>
    </source>
</evidence>
<accession>A0ABT4TJW8</accession>
<proteinExistence type="predicted"/>
<dbReference type="RefSeq" id="WP_270677120.1">
    <property type="nucleotide sequence ID" value="NZ_JAQFWP010000012.1"/>
</dbReference>
<protein>
    <submittedName>
        <fullName evidence="1">Uncharacterized protein</fullName>
    </submittedName>
</protein>
<dbReference type="EMBL" id="JAQFWP010000012">
    <property type="protein sequence ID" value="MDA2804559.1"/>
    <property type="molecule type" value="Genomic_DNA"/>
</dbReference>
<gene>
    <name evidence="1" type="ORF">O4U47_08550</name>
</gene>